<dbReference type="EMBL" id="KN833913">
    <property type="protein sequence ID" value="KIK14955.1"/>
    <property type="molecule type" value="Genomic_DNA"/>
</dbReference>
<sequence>MYITEAMAECEQMGMLIPPGYWPDYRKDLGILLWEALMTWRSTLKAKAREYVVQHYLLGSNQPAEENLANAQELIQGAKFVRDGVEDGTTRNMASPALAGLVIDFFYATPSALGNLFPEVFAQEVPKPVVCLVATALRAAIDEYAITGI</sequence>
<proteinExistence type="predicted"/>
<organism evidence="2 3">
    <name type="scientific">Pisolithus microcarpus 441</name>
    <dbReference type="NCBI Taxonomy" id="765257"/>
    <lineage>
        <taxon>Eukaryota</taxon>
        <taxon>Fungi</taxon>
        <taxon>Dikarya</taxon>
        <taxon>Basidiomycota</taxon>
        <taxon>Agaricomycotina</taxon>
        <taxon>Agaricomycetes</taxon>
        <taxon>Agaricomycetidae</taxon>
        <taxon>Boletales</taxon>
        <taxon>Sclerodermatineae</taxon>
        <taxon>Pisolithaceae</taxon>
        <taxon>Pisolithus</taxon>
    </lineage>
</organism>
<gene>
    <name evidence="2" type="ORF">PISMIDRAFT_16875</name>
</gene>
<dbReference type="Pfam" id="PF20149">
    <property type="entry name" value="DUF6532"/>
    <property type="match status" value="1"/>
</dbReference>
<reference evidence="2 3" key="1">
    <citation type="submission" date="2014-04" db="EMBL/GenBank/DDBJ databases">
        <authorList>
            <consortium name="DOE Joint Genome Institute"/>
            <person name="Kuo A."/>
            <person name="Kohler A."/>
            <person name="Costa M.D."/>
            <person name="Nagy L.G."/>
            <person name="Floudas D."/>
            <person name="Copeland A."/>
            <person name="Barry K.W."/>
            <person name="Cichocki N."/>
            <person name="Veneault-Fourrey C."/>
            <person name="LaButti K."/>
            <person name="Lindquist E.A."/>
            <person name="Lipzen A."/>
            <person name="Lundell T."/>
            <person name="Morin E."/>
            <person name="Murat C."/>
            <person name="Sun H."/>
            <person name="Tunlid A."/>
            <person name="Henrissat B."/>
            <person name="Grigoriev I.V."/>
            <person name="Hibbett D.S."/>
            <person name="Martin F."/>
            <person name="Nordberg H.P."/>
            <person name="Cantor M.N."/>
            <person name="Hua S.X."/>
        </authorList>
    </citation>
    <scope>NUCLEOTIDE SEQUENCE [LARGE SCALE GENOMIC DNA]</scope>
    <source>
        <strain evidence="2 3">441</strain>
    </source>
</reference>
<evidence type="ECO:0000313" key="2">
    <source>
        <dbReference type="EMBL" id="KIK14955.1"/>
    </source>
</evidence>
<evidence type="ECO:0000313" key="3">
    <source>
        <dbReference type="Proteomes" id="UP000054018"/>
    </source>
</evidence>
<dbReference type="HOGENOM" id="CLU_146858_0_0_1"/>
<protein>
    <recommendedName>
        <fullName evidence="1">DUF6532 domain-containing protein</fullName>
    </recommendedName>
</protein>
<dbReference type="Proteomes" id="UP000054018">
    <property type="component" value="Unassembled WGS sequence"/>
</dbReference>
<evidence type="ECO:0000259" key="1">
    <source>
        <dbReference type="Pfam" id="PF20149"/>
    </source>
</evidence>
<name>A0A0C9XRQ9_9AGAM</name>
<dbReference type="InterPro" id="IPR045341">
    <property type="entry name" value="DUF6532"/>
</dbReference>
<reference evidence="3" key="2">
    <citation type="submission" date="2015-01" db="EMBL/GenBank/DDBJ databases">
        <title>Evolutionary Origins and Diversification of the Mycorrhizal Mutualists.</title>
        <authorList>
            <consortium name="DOE Joint Genome Institute"/>
            <consortium name="Mycorrhizal Genomics Consortium"/>
            <person name="Kohler A."/>
            <person name="Kuo A."/>
            <person name="Nagy L.G."/>
            <person name="Floudas D."/>
            <person name="Copeland A."/>
            <person name="Barry K.W."/>
            <person name="Cichocki N."/>
            <person name="Veneault-Fourrey C."/>
            <person name="LaButti K."/>
            <person name="Lindquist E.A."/>
            <person name="Lipzen A."/>
            <person name="Lundell T."/>
            <person name="Morin E."/>
            <person name="Murat C."/>
            <person name="Riley R."/>
            <person name="Ohm R."/>
            <person name="Sun H."/>
            <person name="Tunlid A."/>
            <person name="Henrissat B."/>
            <person name="Grigoriev I.V."/>
            <person name="Hibbett D.S."/>
            <person name="Martin F."/>
        </authorList>
    </citation>
    <scope>NUCLEOTIDE SEQUENCE [LARGE SCALE GENOMIC DNA]</scope>
    <source>
        <strain evidence="3">441</strain>
    </source>
</reference>
<dbReference type="AlphaFoldDB" id="A0A0C9XRQ9"/>
<keyword evidence="3" id="KW-1185">Reference proteome</keyword>
<dbReference type="OrthoDB" id="2685117at2759"/>
<dbReference type="STRING" id="765257.A0A0C9XRQ9"/>
<accession>A0A0C9XRQ9</accession>
<feature type="domain" description="DUF6532" evidence="1">
    <location>
        <begin position="8"/>
        <end position="145"/>
    </location>
</feature>